<organism evidence="1 2">
    <name type="scientific">Trichonephila clavata</name>
    <name type="common">Joro spider</name>
    <name type="synonym">Nephila clavata</name>
    <dbReference type="NCBI Taxonomy" id="2740835"/>
    <lineage>
        <taxon>Eukaryota</taxon>
        <taxon>Metazoa</taxon>
        <taxon>Ecdysozoa</taxon>
        <taxon>Arthropoda</taxon>
        <taxon>Chelicerata</taxon>
        <taxon>Arachnida</taxon>
        <taxon>Araneae</taxon>
        <taxon>Araneomorphae</taxon>
        <taxon>Entelegynae</taxon>
        <taxon>Araneoidea</taxon>
        <taxon>Nephilidae</taxon>
        <taxon>Trichonephila</taxon>
    </lineage>
</organism>
<proteinExistence type="predicted"/>
<name>A0A8X6LTA5_TRICU</name>
<comment type="caution">
    <text evidence="1">The sequence shown here is derived from an EMBL/GenBank/DDBJ whole genome shotgun (WGS) entry which is preliminary data.</text>
</comment>
<accession>A0A8X6LTA5</accession>
<reference evidence="1" key="1">
    <citation type="submission" date="2020-07" db="EMBL/GenBank/DDBJ databases">
        <title>Multicomponent nature underlies the extraordinary mechanical properties of spider dragline silk.</title>
        <authorList>
            <person name="Kono N."/>
            <person name="Nakamura H."/>
            <person name="Mori M."/>
            <person name="Yoshida Y."/>
            <person name="Ohtoshi R."/>
            <person name="Malay A.D."/>
            <person name="Moran D.A.P."/>
            <person name="Tomita M."/>
            <person name="Numata K."/>
            <person name="Arakawa K."/>
        </authorList>
    </citation>
    <scope>NUCLEOTIDE SEQUENCE</scope>
</reference>
<evidence type="ECO:0000313" key="2">
    <source>
        <dbReference type="Proteomes" id="UP000887116"/>
    </source>
</evidence>
<protein>
    <submittedName>
        <fullName evidence="1">Dimer_Tnp_hAT domain-containing protein</fullName>
    </submittedName>
</protein>
<sequence length="196" mass="23147">MLKAVNETRWSARADVLRAQVTSRNETKNAIEDLIEDNTQTPDTRVTGEGFRKILESFQTTLLTVIWDEILQRVDKTSEILQREELDLLCATKEFLTLSLFLSEKRPNFDDYEARALQLVNVPEPNYEKIEKRKFFSDEKRYPDFERMYPRERFRAGVFLPIIGNLEASFSFKRFICLIVKIYSDKYRGLRSKAED</sequence>
<gene>
    <name evidence="1" type="primary">g.7235</name>
    <name evidence="1" type="ORF">TNCT_322251</name>
</gene>
<dbReference type="Proteomes" id="UP000887116">
    <property type="component" value="Unassembled WGS sequence"/>
</dbReference>
<dbReference type="OrthoDB" id="10063284at2759"/>
<dbReference type="AlphaFoldDB" id="A0A8X6LTA5"/>
<dbReference type="EMBL" id="BMAO01038044">
    <property type="protein sequence ID" value="GFR22166.1"/>
    <property type="molecule type" value="Genomic_DNA"/>
</dbReference>
<keyword evidence="2" id="KW-1185">Reference proteome</keyword>
<evidence type="ECO:0000313" key="1">
    <source>
        <dbReference type="EMBL" id="GFR22166.1"/>
    </source>
</evidence>